<evidence type="ECO:0000256" key="4">
    <source>
        <dbReference type="ARBA" id="ARBA00013255"/>
    </source>
</evidence>
<evidence type="ECO:0000313" key="18">
    <source>
        <dbReference type="Proteomes" id="UP000002572"/>
    </source>
</evidence>
<dbReference type="FunFam" id="3.30.470.20:FF:000018">
    <property type="entry name" value="Trifunctional purine biosynthetic protein adenosine-3"/>
    <property type="match status" value="1"/>
</dbReference>
<dbReference type="Gene3D" id="3.90.600.10">
    <property type="entry name" value="Phosphoribosylglycinamide synthetase, C-terminal domain"/>
    <property type="match status" value="1"/>
</dbReference>
<dbReference type="Gene3D" id="3.30.1490.20">
    <property type="entry name" value="ATP-grasp fold, A domain"/>
    <property type="match status" value="1"/>
</dbReference>
<dbReference type="InterPro" id="IPR013815">
    <property type="entry name" value="ATP_grasp_subdomain_1"/>
</dbReference>
<dbReference type="GO" id="GO:0009113">
    <property type="term" value="P:purine nucleobase biosynthetic process"/>
    <property type="evidence" value="ECO:0007669"/>
    <property type="project" value="InterPro"/>
</dbReference>
<dbReference type="FunFam" id="3.30.1490.20:FF:000006">
    <property type="entry name" value="phosphoribosylamine--glycine ligase, chloroplastic-like"/>
    <property type="match status" value="1"/>
</dbReference>
<dbReference type="PANTHER" id="PTHR43472:SF1">
    <property type="entry name" value="PHOSPHORIBOSYLAMINE--GLYCINE LIGASE, CHLOROPLASTIC"/>
    <property type="match status" value="1"/>
</dbReference>
<gene>
    <name evidence="14" type="primary">purD</name>
    <name evidence="17" type="ordered locus">Selin_2453</name>
</gene>
<dbReference type="FunFam" id="3.90.600.10:FF:000001">
    <property type="entry name" value="Trifunctional purine biosynthetic protein adenosine-3"/>
    <property type="match status" value="1"/>
</dbReference>
<dbReference type="GO" id="GO:0004637">
    <property type="term" value="F:phosphoribosylamine-glycine ligase activity"/>
    <property type="evidence" value="ECO:0007669"/>
    <property type="project" value="UniProtKB-UniRule"/>
</dbReference>
<keyword evidence="18" id="KW-1185">Reference proteome</keyword>
<evidence type="ECO:0000256" key="9">
    <source>
        <dbReference type="ARBA" id="ARBA00022840"/>
    </source>
</evidence>
<organism evidence="17 18">
    <name type="scientific">Desulfurispirillum indicum (strain ATCC BAA-1389 / DSM 22839 / S5)</name>
    <dbReference type="NCBI Taxonomy" id="653733"/>
    <lineage>
        <taxon>Bacteria</taxon>
        <taxon>Pseudomonadati</taxon>
        <taxon>Chrysiogenota</taxon>
        <taxon>Chrysiogenia</taxon>
        <taxon>Chrysiogenales</taxon>
        <taxon>Chrysiogenaceae</taxon>
        <taxon>Desulfurispirillum</taxon>
    </lineage>
</organism>
<evidence type="ECO:0000256" key="1">
    <source>
        <dbReference type="ARBA" id="ARBA00001936"/>
    </source>
</evidence>
<dbReference type="GO" id="GO:0006189">
    <property type="term" value="P:'de novo' IMP biosynthetic process"/>
    <property type="evidence" value="ECO:0007669"/>
    <property type="project" value="UniProtKB-UniRule"/>
</dbReference>
<keyword evidence="5 14" id="KW-0436">Ligase</keyword>
<dbReference type="FunFam" id="3.40.50.20:FF:000006">
    <property type="entry name" value="Phosphoribosylamine--glycine ligase, chloroplastic"/>
    <property type="match status" value="1"/>
</dbReference>
<dbReference type="HOGENOM" id="CLU_027420_3_1_0"/>
<dbReference type="SUPFAM" id="SSF52440">
    <property type="entry name" value="PreATP-grasp domain"/>
    <property type="match status" value="1"/>
</dbReference>
<dbReference type="KEGG" id="din:Selin_2453"/>
<evidence type="ECO:0000259" key="16">
    <source>
        <dbReference type="PROSITE" id="PS50975"/>
    </source>
</evidence>
<dbReference type="Gene3D" id="3.40.50.20">
    <property type="match status" value="1"/>
</dbReference>
<comment type="pathway">
    <text evidence="3 14">Purine metabolism; IMP biosynthesis via de novo pathway; N(1)-(5-phospho-D-ribosyl)glycinamide from 5-phospho-alpha-D-ribose 1-diphosphate: step 2/2.</text>
</comment>
<dbReference type="STRING" id="653733.Selin_2453"/>
<dbReference type="EC" id="6.3.4.13" evidence="4 14"/>
<evidence type="ECO:0000256" key="10">
    <source>
        <dbReference type="ARBA" id="ARBA00023211"/>
    </source>
</evidence>
<dbReference type="OrthoDB" id="9807240at2"/>
<name>E6W589_DESIS</name>
<dbReference type="Proteomes" id="UP000002572">
    <property type="component" value="Chromosome"/>
</dbReference>
<dbReference type="RefSeq" id="WP_013507039.1">
    <property type="nucleotide sequence ID" value="NC_014836.1"/>
</dbReference>
<evidence type="ECO:0000256" key="12">
    <source>
        <dbReference type="ARBA" id="ARBA00042242"/>
    </source>
</evidence>
<evidence type="ECO:0000256" key="2">
    <source>
        <dbReference type="ARBA" id="ARBA00001946"/>
    </source>
</evidence>
<dbReference type="PROSITE" id="PS50975">
    <property type="entry name" value="ATP_GRASP"/>
    <property type="match status" value="1"/>
</dbReference>
<evidence type="ECO:0000256" key="3">
    <source>
        <dbReference type="ARBA" id="ARBA00005174"/>
    </source>
</evidence>
<comment type="catalytic activity">
    <reaction evidence="14">
        <text>5-phospho-beta-D-ribosylamine + glycine + ATP = N(1)-(5-phospho-beta-D-ribosyl)glycinamide + ADP + phosphate + H(+)</text>
        <dbReference type="Rhea" id="RHEA:17453"/>
        <dbReference type="ChEBI" id="CHEBI:15378"/>
        <dbReference type="ChEBI" id="CHEBI:30616"/>
        <dbReference type="ChEBI" id="CHEBI:43474"/>
        <dbReference type="ChEBI" id="CHEBI:57305"/>
        <dbReference type="ChEBI" id="CHEBI:58681"/>
        <dbReference type="ChEBI" id="CHEBI:143788"/>
        <dbReference type="ChEBI" id="CHEBI:456216"/>
        <dbReference type="EC" id="6.3.4.13"/>
    </reaction>
</comment>
<accession>E6W589</accession>
<keyword evidence="10" id="KW-0464">Manganese</keyword>
<dbReference type="GO" id="GO:0046872">
    <property type="term" value="F:metal ion binding"/>
    <property type="evidence" value="ECO:0007669"/>
    <property type="project" value="UniProtKB-KW"/>
</dbReference>
<evidence type="ECO:0000256" key="6">
    <source>
        <dbReference type="ARBA" id="ARBA00022723"/>
    </source>
</evidence>
<dbReference type="InterPro" id="IPR020560">
    <property type="entry name" value="PRibGlycinamide_synth_C-dom"/>
</dbReference>
<evidence type="ECO:0000256" key="7">
    <source>
        <dbReference type="ARBA" id="ARBA00022741"/>
    </source>
</evidence>
<dbReference type="InParanoid" id="E6W589"/>
<comment type="similarity">
    <text evidence="11 14">Belongs to the GARS family.</text>
</comment>
<dbReference type="InterPro" id="IPR020562">
    <property type="entry name" value="PRibGlycinamide_synth_N"/>
</dbReference>
<dbReference type="SMART" id="SM01210">
    <property type="entry name" value="GARS_C"/>
    <property type="match status" value="1"/>
</dbReference>
<comment type="cofactor">
    <cofactor evidence="2">
        <name>Mg(2+)</name>
        <dbReference type="ChEBI" id="CHEBI:18420"/>
    </cofactor>
</comment>
<evidence type="ECO:0000256" key="8">
    <source>
        <dbReference type="ARBA" id="ARBA00022755"/>
    </source>
</evidence>
<dbReference type="Pfam" id="PF01071">
    <property type="entry name" value="GARS_A"/>
    <property type="match status" value="1"/>
</dbReference>
<keyword evidence="8 14" id="KW-0658">Purine biosynthesis</keyword>
<dbReference type="Gene3D" id="3.30.470.20">
    <property type="entry name" value="ATP-grasp fold, B domain"/>
    <property type="match status" value="1"/>
</dbReference>
<dbReference type="HAMAP" id="MF_00138">
    <property type="entry name" value="GARS"/>
    <property type="match status" value="1"/>
</dbReference>
<evidence type="ECO:0000313" key="17">
    <source>
        <dbReference type="EMBL" id="ADU67168.1"/>
    </source>
</evidence>
<dbReference type="UniPathway" id="UPA00074">
    <property type="reaction ID" value="UER00125"/>
</dbReference>
<dbReference type="NCBIfam" id="TIGR00877">
    <property type="entry name" value="purD"/>
    <property type="match status" value="1"/>
</dbReference>
<dbReference type="InterPro" id="IPR016185">
    <property type="entry name" value="PreATP-grasp_dom_sf"/>
</dbReference>
<proteinExistence type="inferred from homology"/>
<evidence type="ECO:0000256" key="5">
    <source>
        <dbReference type="ARBA" id="ARBA00022598"/>
    </source>
</evidence>
<dbReference type="eggNOG" id="COG0151">
    <property type="taxonomic scope" value="Bacteria"/>
</dbReference>
<dbReference type="Pfam" id="PF02843">
    <property type="entry name" value="GARS_C"/>
    <property type="match status" value="1"/>
</dbReference>
<keyword evidence="7 15" id="KW-0547">Nucleotide-binding</keyword>
<dbReference type="GO" id="GO:0005524">
    <property type="term" value="F:ATP binding"/>
    <property type="evidence" value="ECO:0007669"/>
    <property type="project" value="UniProtKB-UniRule"/>
</dbReference>
<evidence type="ECO:0000256" key="14">
    <source>
        <dbReference type="HAMAP-Rule" id="MF_00138"/>
    </source>
</evidence>
<evidence type="ECO:0000256" key="11">
    <source>
        <dbReference type="ARBA" id="ARBA00038345"/>
    </source>
</evidence>
<keyword evidence="6" id="KW-0479">Metal-binding</keyword>
<sequence length="423" mass="45192">MNILVVGGGGREHALVWKISQSPRVENIYCAPGNPGIATIAQCVDIAVDDLHSLASFARDTHIDLTVVGPELPLTLGIVDFFESCGLKAFGPSQGAAELEGSKAYCKMIMDKYGVPTAQHRTFTDAASARAYVQEKGAPIVVKASGLAAGKGVTVAFTVEEALEAIAHIMEDKVFGTSGDEVVIEDFLAGEEASLLAFCDGKTAVAMVPAQDHKQVYEGDRGPNTGGMGAYSPAPILTPELQQEAMRTVMQPMIDGMAREGRPFKGILYGGLMIDQGRIQVLEFNVRFGDPEAQPVLMRLKSDIVEIMLACVEGRLHETTIEWHDDPTICVVMASGGYPAEYTRGFPISGLDRAAAVEDVMVFHAGTAEKDGQIVNSGGRVLGVTAKGNTLQQAIDRAYAATDCIHWEGAYFRRDIGAKGLKK</sequence>
<dbReference type="EMBL" id="CP002432">
    <property type="protein sequence ID" value="ADU67168.1"/>
    <property type="molecule type" value="Genomic_DNA"/>
</dbReference>
<dbReference type="InterPro" id="IPR000115">
    <property type="entry name" value="PRibGlycinamide_synth"/>
</dbReference>
<dbReference type="InterPro" id="IPR011761">
    <property type="entry name" value="ATP-grasp"/>
</dbReference>
<protein>
    <recommendedName>
        <fullName evidence="4 14">Phosphoribosylamine--glycine ligase</fullName>
        <ecNumber evidence="4 14">6.3.4.13</ecNumber>
    </recommendedName>
    <alternativeName>
        <fullName evidence="14">GARS</fullName>
    </alternativeName>
    <alternativeName>
        <fullName evidence="12 14">Glycinamide ribonucleotide synthetase</fullName>
    </alternativeName>
    <alternativeName>
        <fullName evidence="13 14">Phosphoribosylglycinamide synthetase</fullName>
    </alternativeName>
</protein>
<dbReference type="InterPro" id="IPR011054">
    <property type="entry name" value="Rudment_hybrid_motif"/>
</dbReference>
<dbReference type="InterPro" id="IPR037123">
    <property type="entry name" value="PRibGlycinamide_synth_C_sf"/>
</dbReference>
<dbReference type="PANTHER" id="PTHR43472">
    <property type="entry name" value="PHOSPHORIBOSYLAMINE--GLYCINE LIGASE"/>
    <property type="match status" value="1"/>
</dbReference>
<comment type="cofactor">
    <cofactor evidence="1">
        <name>Mn(2+)</name>
        <dbReference type="ChEBI" id="CHEBI:29035"/>
    </cofactor>
</comment>
<evidence type="ECO:0000256" key="15">
    <source>
        <dbReference type="PROSITE-ProRule" id="PRU00409"/>
    </source>
</evidence>
<dbReference type="SUPFAM" id="SSF51246">
    <property type="entry name" value="Rudiment single hybrid motif"/>
    <property type="match status" value="1"/>
</dbReference>
<dbReference type="AlphaFoldDB" id="E6W589"/>
<dbReference type="InterPro" id="IPR020559">
    <property type="entry name" value="PRibGlycinamide_synth_CS"/>
</dbReference>
<dbReference type="SMART" id="SM01209">
    <property type="entry name" value="GARS_A"/>
    <property type="match status" value="1"/>
</dbReference>
<feature type="domain" description="ATP-grasp" evidence="16">
    <location>
        <begin position="107"/>
        <end position="313"/>
    </location>
</feature>
<dbReference type="SUPFAM" id="SSF56059">
    <property type="entry name" value="Glutathione synthetase ATP-binding domain-like"/>
    <property type="match status" value="1"/>
</dbReference>
<keyword evidence="9 15" id="KW-0067">ATP-binding</keyword>
<evidence type="ECO:0000256" key="13">
    <source>
        <dbReference type="ARBA" id="ARBA00042864"/>
    </source>
</evidence>
<reference evidence="17 18" key="1">
    <citation type="submission" date="2010-12" db="EMBL/GenBank/DDBJ databases">
        <title>Complete sequence of Desulfurispirillum indicum S5.</title>
        <authorList>
            <consortium name="US DOE Joint Genome Institute"/>
            <person name="Lucas S."/>
            <person name="Copeland A."/>
            <person name="Lapidus A."/>
            <person name="Cheng J.-F."/>
            <person name="Goodwin L."/>
            <person name="Pitluck S."/>
            <person name="Chertkov O."/>
            <person name="Held B."/>
            <person name="Detter J.C."/>
            <person name="Han C."/>
            <person name="Tapia R."/>
            <person name="Land M."/>
            <person name="Hauser L."/>
            <person name="Kyrpides N."/>
            <person name="Ivanova N."/>
            <person name="Mikhailova N."/>
            <person name="Haggblom M."/>
            <person name="Rauschenbach I."/>
            <person name="Bini E."/>
            <person name="Woyke T."/>
        </authorList>
    </citation>
    <scope>NUCLEOTIDE SEQUENCE [LARGE SCALE GENOMIC DNA]</scope>
    <source>
        <strain evidence="18">ATCC BAA-1389 / DSM 22839 / S5</strain>
    </source>
</reference>
<dbReference type="InterPro" id="IPR020561">
    <property type="entry name" value="PRibGlycinamid_synth_ATP-grasp"/>
</dbReference>
<dbReference type="FunCoup" id="E6W589">
    <property type="interactions" value="337"/>
</dbReference>
<dbReference type="PROSITE" id="PS00184">
    <property type="entry name" value="GARS"/>
    <property type="match status" value="1"/>
</dbReference>
<dbReference type="Pfam" id="PF02844">
    <property type="entry name" value="GARS_N"/>
    <property type="match status" value="1"/>
</dbReference>